<gene>
    <name evidence="1" type="ORF">MAR_028536</name>
</gene>
<accession>A0ABY7DFT8</accession>
<reference evidence="1" key="1">
    <citation type="submission" date="2022-11" db="EMBL/GenBank/DDBJ databases">
        <title>Centuries of genome instability and evolution in soft-shell clam transmissible cancer (bioRxiv).</title>
        <authorList>
            <person name="Hart S.F.M."/>
            <person name="Yonemitsu M.A."/>
            <person name="Giersch R.M."/>
            <person name="Beal B.F."/>
            <person name="Arriagada G."/>
            <person name="Davis B.W."/>
            <person name="Ostrander E.A."/>
            <person name="Goff S.P."/>
            <person name="Metzger M.J."/>
        </authorList>
    </citation>
    <scope>NUCLEOTIDE SEQUENCE</scope>
    <source>
        <strain evidence="1">MELC-2E11</strain>
        <tissue evidence="1">Siphon/mantle</tissue>
    </source>
</reference>
<organism evidence="1 2">
    <name type="scientific">Mya arenaria</name>
    <name type="common">Soft-shell clam</name>
    <dbReference type="NCBI Taxonomy" id="6604"/>
    <lineage>
        <taxon>Eukaryota</taxon>
        <taxon>Metazoa</taxon>
        <taxon>Spiralia</taxon>
        <taxon>Lophotrochozoa</taxon>
        <taxon>Mollusca</taxon>
        <taxon>Bivalvia</taxon>
        <taxon>Autobranchia</taxon>
        <taxon>Heteroconchia</taxon>
        <taxon>Euheterodonta</taxon>
        <taxon>Imparidentia</taxon>
        <taxon>Neoheterodontei</taxon>
        <taxon>Myida</taxon>
        <taxon>Myoidea</taxon>
        <taxon>Myidae</taxon>
        <taxon>Mya</taxon>
    </lineage>
</organism>
<dbReference type="Proteomes" id="UP001164746">
    <property type="component" value="Chromosome 2"/>
</dbReference>
<sequence>MNNEAKVSARKGVLPCSLPSVQKQESGFPRARSIGKFISRPNIISDGVKPVLLCRLELSI</sequence>
<proteinExistence type="predicted"/>
<keyword evidence="2" id="KW-1185">Reference proteome</keyword>
<dbReference type="EMBL" id="CP111013">
    <property type="protein sequence ID" value="WAQ95846.1"/>
    <property type="molecule type" value="Genomic_DNA"/>
</dbReference>
<name>A0ABY7DFT8_MYAAR</name>
<evidence type="ECO:0000313" key="1">
    <source>
        <dbReference type="EMBL" id="WAQ95846.1"/>
    </source>
</evidence>
<evidence type="ECO:0000313" key="2">
    <source>
        <dbReference type="Proteomes" id="UP001164746"/>
    </source>
</evidence>
<protein>
    <submittedName>
        <fullName evidence="1">Uncharacterized protein</fullName>
    </submittedName>
</protein>